<dbReference type="GO" id="GO:0016020">
    <property type="term" value="C:membrane"/>
    <property type="evidence" value="ECO:0007669"/>
    <property type="project" value="InterPro"/>
</dbReference>
<dbReference type="Pfam" id="PF17803">
    <property type="entry name" value="Cadherin_4"/>
    <property type="match status" value="2"/>
</dbReference>
<organism evidence="3 4">
    <name type="scientific">Altererythrobacter xiamenensis</name>
    <dbReference type="NCBI Taxonomy" id="1316679"/>
    <lineage>
        <taxon>Bacteria</taxon>
        <taxon>Pseudomonadati</taxon>
        <taxon>Pseudomonadota</taxon>
        <taxon>Alphaproteobacteria</taxon>
        <taxon>Sphingomonadales</taxon>
        <taxon>Erythrobacteraceae</taxon>
        <taxon>Altererythrobacter</taxon>
    </lineage>
</organism>
<dbReference type="Proteomes" id="UP000194420">
    <property type="component" value="Unassembled WGS sequence"/>
</dbReference>
<dbReference type="NCBIfam" id="TIGR01965">
    <property type="entry name" value="VCBS_repeat"/>
    <property type="match status" value="1"/>
</dbReference>
<protein>
    <submittedName>
        <fullName evidence="3">VCBS repeat-containing protein</fullName>
    </submittedName>
</protein>
<evidence type="ECO:0000313" key="4">
    <source>
        <dbReference type="Proteomes" id="UP000194420"/>
    </source>
</evidence>
<dbReference type="OrthoDB" id="8335338at2"/>
<dbReference type="PROSITE" id="PS00330">
    <property type="entry name" value="HEMOLYSIN_CALCIUM"/>
    <property type="match status" value="4"/>
</dbReference>
<feature type="region of interest" description="Disordered" evidence="1">
    <location>
        <begin position="1793"/>
        <end position="1812"/>
    </location>
</feature>
<dbReference type="InterPro" id="IPR015919">
    <property type="entry name" value="Cadherin-like_sf"/>
</dbReference>
<dbReference type="CDD" id="cd11304">
    <property type="entry name" value="Cadherin_repeat"/>
    <property type="match status" value="1"/>
</dbReference>
<dbReference type="InterPro" id="IPR002126">
    <property type="entry name" value="Cadherin-like_dom"/>
</dbReference>
<name>A0A1Y6EKX6_9SPHN</name>
<dbReference type="Gene3D" id="2.150.10.10">
    <property type="entry name" value="Serralysin-like metalloprotease, C-terminal"/>
    <property type="match status" value="2"/>
</dbReference>
<dbReference type="Pfam" id="PF17892">
    <property type="entry name" value="Cadherin_5"/>
    <property type="match status" value="2"/>
</dbReference>
<dbReference type="GO" id="GO:0007156">
    <property type="term" value="P:homophilic cell adhesion via plasma membrane adhesion molecules"/>
    <property type="evidence" value="ECO:0007669"/>
    <property type="project" value="InterPro"/>
</dbReference>
<keyword evidence="4" id="KW-1185">Reference proteome</keyword>
<dbReference type="Gene3D" id="2.60.40.3440">
    <property type="match status" value="3"/>
</dbReference>
<dbReference type="RefSeq" id="WP_086436706.1">
    <property type="nucleotide sequence ID" value="NZ_FXWG01000001.1"/>
</dbReference>
<dbReference type="EMBL" id="FXWG01000001">
    <property type="protein sequence ID" value="SMQ63275.1"/>
    <property type="molecule type" value="Genomic_DNA"/>
</dbReference>
<dbReference type="Gene3D" id="2.60.40.10">
    <property type="entry name" value="Immunoglobulins"/>
    <property type="match status" value="1"/>
</dbReference>
<dbReference type="InterPro" id="IPR018511">
    <property type="entry name" value="Hemolysin-typ_Ca-bd_CS"/>
</dbReference>
<dbReference type="InterPro" id="IPR040853">
    <property type="entry name" value="RapA2_cadherin-like"/>
</dbReference>
<dbReference type="Gene3D" id="2.60.40.2810">
    <property type="match status" value="1"/>
</dbReference>
<dbReference type="PROSITE" id="PS50268">
    <property type="entry name" value="CADHERIN_2"/>
    <property type="match status" value="1"/>
</dbReference>
<accession>A0A1Y6EKX6</accession>
<dbReference type="PANTHER" id="PTHR34720">
    <property type="entry name" value="MICROCYSTIN DEPENDENT PROTEIN"/>
    <property type="match status" value="1"/>
</dbReference>
<dbReference type="GO" id="GO:0005509">
    <property type="term" value="F:calcium ion binding"/>
    <property type="evidence" value="ECO:0007669"/>
    <property type="project" value="InterPro"/>
</dbReference>
<dbReference type="InterPro" id="IPR013783">
    <property type="entry name" value="Ig-like_fold"/>
</dbReference>
<evidence type="ECO:0000256" key="1">
    <source>
        <dbReference type="SAM" id="MobiDB-lite"/>
    </source>
</evidence>
<evidence type="ECO:0000313" key="3">
    <source>
        <dbReference type="EMBL" id="SMQ63275.1"/>
    </source>
</evidence>
<reference evidence="4" key="1">
    <citation type="submission" date="2017-04" db="EMBL/GenBank/DDBJ databases">
        <authorList>
            <person name="Varghese N."/>
            <person name="Submissions S."/>
        </authorList>
    </citation>
    <scope>NUCLEOTIDE SEQUENCE [LARGE SCALE GENOMIC DNA]</scope>
</reference>
<dbReference type="InterPro" id="IPR010221">
    <property type="entry name" value="VCBS_dom"/>
</dbReference>
<dbReference type="InterPro" id="IPR011049">
    <property type="entry name" value="Serralysin-like_metalloprot_C"/>
</dbReference>
<dbReference type="Pfam" id="PF00353">
    <property type="entry name" value="HemolysinCabind"/>
    <property type="match status" value="2"/>
</dbReference>
<dbReference type="InterPro" id="IPR006644">
    <property type="entry name" value="Cadg"/>
</dbReference>
<dbReference type="SUPFAM" id="SSF49313">
    <property type="entry name" value="Cadherin-like"/>
    <property type="match status" value="1"/>
</dbReference>
<gene>
    <name evidence="3" type="ORF">SAMN06297468_0830</name>
</gene>
<feature type="compositionally biased region" description="Polar residues" evidence="1">
    <location>
        <begin position="1793"/>
        <end position="1804"/>
    </location>
</feature>
<dbReference type="InterPro" id="IPR001343">
    <property type="entry name" value="Hemolysn_Ca-bd"/>
</dbReference>
<dbReference type="InterPro" id="IPR041690">
    <property type="entry name" value="Cadherin_5"/>
</dbReference>
<dbReference type="PANTHER" id="PTHR34720:SF9">
    <property type="entry name" value="BLR4714 PROTEIN"/>
    <property type="match status" value="1"/>
</dbReference>
<dbReference type="SUPFAM" id="SSF51120">
    <property type="entry name" value="beta-Roll"/>
    <property type="match status" value="2"/>
</dbReference>
<feature type="domain" description="Cadherin" evidence="2">
    <location>
        <begin position="709"/>
        <end position="803"/>
    </location>
</feature>
<evidence type="ECO:0000259" key="2">
    <source>
        <dbReference type="PROSITE" id="PS50268"/>
    </source>
</evidence>
<dbReference type="NCBIfam" id="NF012211">
    <property type="entry name" value="tand_rpt_95"/>
    <property type="match status" value="5"/>
</dbReference>
<dbReference type="SMART" id="SM00736">
    <property type="entry name" value="CADG"/>
    <property type="match status" value="1"/>
</dbReference>
<feature type="region of interest" description="Disordered" evidence="1">
    <location>
        <begin position="1902"/>
        <end position="1938"/>
    </location>
</feature>
<proteinExistence type="predicted"/>
<sequence>MNYQPTAISGEIRANSFISNDQRTANIASLSDGGFVVIWVSNGQDGDGPGVYGQRFDSAGNAVGDEFQVNTYTLLDQDNPSVVGLSDGGFVVAWESNLQDGSGGGIYGQSFNFDGTPTGDEFQINTATFASQANPQLESSSDGGFVVIWHSSDGSGDGIFGQRFDAAGNAVGVEFQINTNTVNSQFFGSVAGLNDGGFIVTWSSRDQDGSGLGIFGQRFNIDGTAVGTEFQVNTVTANDQFISSVAGLGDGGFVVTWESLFQDGSSWGIFGQRFNADGTPSGEEFQVNTFTSGVQRTPFVTGLSDGGFLVTWNSFGQDGDSWGVFGQRFDAAGVPIGDEFLVNETTSGYQSFGSNFTGIEAVAELQDGNLVFSWSGSGSGEGLEVFLRIFTVPDVEPVNEVPNAVNDEVATDEDVAVVIDVLANDSDVDGDSLVISAVTQGAKGTVVDNGDGSVTYTPNPDFNGSDSFSYTVDDGQGGTNTATVNVTVNPVNDAPVIYRDFSVSEEFRDGALNGLPWTYQYDVQEADGYLQLFQSSTDLRSRATYNFEEPLRDAEISWDANYQPSETFPFSEYFYGPTRFMIETADGDVLQVRFSMQRTSYGPDHDNSLGNYDKPQLTVFNKDGSVESFYALDLSTSDYLNLWTNFAFDLDSSSGLITIDIEGDGTIDISAENPSFIGAGLSSVMFETYGWWTGHSTFIDNFSAAGKLPVSEIEISVDEDSNSGAVPILAIDADSDVLSYSLVGGGGPSLGSVAFQGNSFTYEPNLDSNGPDAFTIFVDDGNGGTAELLVRVTVNPVNDAPIGADDAYSTDEDLALTVEAVGVLANDSDVDGDALSAVLVDDVTNGTLALNADGSFSYQPNADFNGTDSFTYRANDGTVDGNLVTVNLTVNPVNDAPSVSFASEVWDQSGSGQSAGGLILGQFAQGGNFTLNSGTNLSEISLLLREGFGSQDGVFEGFSGSLSWAIYADDGTGKPGSRLFTGEDVSPRIIDTGEGQNLEIFDITIALGDVQLAIGDYWIILHEGPWGSPFDGSEISWVRFADTPEGALRAYTSNETDPDGTFGTDEIAPAFVLRSSIPAATEQVPYDLKGEISVGDADAGDAILSVTLTVDFGILNAVAGTSGVSIDGSGTSILTISGTTVQLNAFLNFDPDSTLTFFTNTDAPPSSAELEVIVNDNGATGSGGELTTSKTITIEINQINDDPLASSDSTSTYEDNAVIVDVLANDSDVDGDSVSVTGVTQGANGTVVPNFDGTLTYTPNPNFNGSDSFTYTISDGQGGEDTATVNVTVNPVNDAPIASGGDADPTPVPLTGDIQVNTVFAFGQEPAQIAMFGDGTFIVVWGDGLGHPNPDVHAQFFAADGTPVGGEMTINPVTAGIQLVPEVAALSSGGFVAVWESWFEGGDVEWGVRAQIYDEAGAPVGDPIHANQYTANSQRFPDVTELNNGNIVITWGSFGQDGNGSAVIARVYNASGQPLSGEIQVNQTTLGDQFEPDVVALANGGFSIVWHSNPGDNTGQIFGRSFDSDGTAQGDEFLINSNDSGEHFRAAATQLDDGNLVVVWEGQGQVQSRIIDPAGVPITEVIQVNTWPISPQWLTTVAPLDDGGYVVGWSALFSDFEGYGLLMQRFSADGTKIGDEVAINEIATGNQFAPDLVQGQDGNLVAVFQADADLDGDASGVFMRTFDLPDPNGGTLADQFSNEDTPFSYTIPENAFSDPDGDLLSYTATLANGDPLPTWLLFDADTQTFSGTPPQDFNGSFEVLVTASDGELGASDTFQLNIEPVNDAPVAQDDTATVNEDQSVSGNLITGPGADTDVENDPLTVVIAGGEVPGTLVQGTYGSLIVQADGSYTYSADADITDTLAPGTIVTDTFTYEVSDGELSDTASLSIEITALDDGQVIRASRGGGDLGGTDGDDLISGGRGNETIRGGEGFDQISGDRGDDTLEGGPGIDLLDGGRGADILLGGPGDDVLVGGRGDDIQTGGPGADIHAFGDGDKSSGNDTITDFTIGEDFLYFNDGVSIVSLAEDGADTILLLSNEGTIRLEGVTGISDLGVLEADSLPSWFGSSGISKTAFQTQETETTLVSIADYELVSLSGAALLTDVNKIDSQQRAISFSIDAAIAPLLMTAFVKTNDFSSERIPVEEVAEPFGQDALACSFALPTLGVELTPEAPEIYFRAESPKDWAPSNLASREGHFQTDAEAFLPNLRAAIPAELDTLRDAAPLNANNAPATESPELLMQSLLLMADAHGQNSLDEPAAEEVAAVLADLAATSTIEKILEFYVSTEENGDPTPVSEQAALAILETQWHTDVQFGTIGPELMEMVQEPETHQAG</sequence>